<evidence type="ECO:0000313" key="1">
    <source>
        <dbReference type="EMBL" id="MBA4662893.1"/>
    </source>
</evidence>
<reference evidence="1" key="2">
    <citation type="submission" date="2020-07" db="EMBL/GenBank/DDBJ databases">
        <authorList>
            <person name="Vera ALvarez R."/>
            <person name="Arias-Moreno D.M."/>
            <person name="Jimenez-Jacinto V."/>
            <person name="Jimenez-Bremont J.F."/>
            <person name="Swaminathan K."/>
            <person name="Moose S.P."/>
            <person name="Guerrero-Gonzalez M.L."/>
            <person name="Marino-Ramirez L."/>
            <person name="Landsman D."/>
            <person name="Rodriguez-Kessler M."/>
            <person name="Delgado-Sanchez P."/>
        </authorList>
    </citation>
    <scope>NUCLEOTIDE SEQUENCE</scope>
    <source>
        <tissue evidence="1">Cladode</tissue>
    </source>
</reference>
<name>A0A7C9ACI4_OPUST</name>
<sequence length="177" mass="20122">MFAMPIDQRSIDNIIWDQPSSTHFIKQLASILQPTILAQPIHQNTICKDIGGSFLLLHNPLQLESCLQLSQFTIPINQSIKANNCRPQTTPPNFTKNRMGISNFTIFTKLVHQNIEIIHIGGIPIIQNLLIKPQSHVSRLSLQHIIKQTGARSRKQDYPILFYQSKTLYCISNKIAI</sequence>
<organism evidence="1">
    <name type="scientific">Opuntia streptacantha</name>
    <name type="common">Prickly pear cactus</name>
    <name type="synonym">Opuntia cardona</name>
    <dbReference type="NCBI Taxonomy" id="393608"/>
    <lineage>
        <taxon>Eukaryota</taxon>
        <taxon>Viridiplantae</taxon>
        <taxon>Streptophyta</taxon>
        <taxon>Embryophyta</taxon>
        <taxon>Tracheophyta</taxon>
        <taxon>Spermatophyta</taxon>
        <taxon>Magnoliopsida</taxon>
        <taxon>eudicotyledons</taxon>
        <taxon>Gunneridae</taxon>
        <taxon>Pentapetalae</taxon>
        <taxon>Caryophyllales</taxon>
        <taxon>Cactineae</taxon>
        <taxon>Cactaceae</taxon>
        <taxon>Opuntioideae</taxon>
        <taxon>Opuntia</taxon>
    </lineage>
</organism>
<dbReference type="EMBL" id="GISG01218786">
    <property type="protein sequence ID" value="MBA4662893.1"/>
    <property type="molecule type" value="Transcribed_RNA"/>
</dbReference>
<protein>
    <submittedName>
        <fullName evidence="1">Uncharacterized protein</fullName>
    </submittedName>
</protein>
<accession>A0A7C9ACI4</accession>
<reference evidence="1" key="1">
    <citation type="journal article" date="2013" name="J. Plant Res.">
        <title>Effect of fungi and light on seed germination of three Opuntia species from semiarid lands of central Mexico.</title>
        <authorList>
            <person name="Delgado-Sanchez P."/>
            <person name="Jimenez-Bremont J.F."/>
            <person name="Guerrero-Gonzalez Mde L."/>
            <person name="Flores J."/>
        </authorList>
    </citation>
    <scope>NUCLEOTIDE SEQUENCE</scope>
    <source>
        <tissue evidence="1">Cladode</tissue>
    </source>
</reference>
<proteinExistence type="predicted"/>
<dbReference type="AlphaFoldDB" id="A0A7C9ACI4"/>